<organism evidence="1 2">
    <name type="scientific">Kineococcus rhizosphaerae</name>
    <dbReference type="NCBI Taxonomy" id="559628"/>
    <lineage>
        <taxon>Bacteria</taxon>
        <taxon>Bacillati</taxon>
        <taxon>Actinomycetota</taxon>
        <taxon>Actinomycetes</taxon>
        <taxon>Kineosporiales</taxon>
        <taxon>Kineosporiaceae</taxon>
        <taxon>Kineococcus</taxon>
    </lineage>
</organism>
<keyword evidence="2" id="KW-1185">Reference proteome</keyword>
<comment type="caution">
    <text evidence="1">The sequence shown here is derived from an EMBL/GenBank/DDBJ whole genome shotgun (WGS) entry which is preliminary data.</text>
</comment>
<sequence>MDKLVEGYLAYTSTEEFGAAAVGDAPATPIVVTVTLATAGAVSGASISETVQHGC</sequence>
<gene>
    <name evidence="1" type="ORF">CLV37_113148</name>
</gene>
<reference evidence="1 2" key="1">
    <citation type="submission" date="2018-03" db="EMBL/GenBank/DDBJ databases">
        <title>Genomic Encyclopedia of Archaeal and Bacterial Type Strains, Phase II (KMG-II): from individual species to whole genera.</title>
        <authorList>
            <person name="Goeker M."/>
        </authorList>
    </citation>
    <scope>NUCLEOTIDE SEQUENCE [LARGE SCALE GENOMIC DNA]</scope>
    <source>
        <strain evidence="1 2">DSM 19711</strain>
    </source>
</reference>
<dbReference type="InterPro" id="IPR049906">
    <property type="entry name" value="LxmA-like_leader"/>
</dbReference>
<dbReference type="NCBIfam" id="NF038146">
    <property type="entry name" value="LxmA_leader"/>
    <property type="match status" value="1"/>
</dbReference>
<accession>A0A2T0QYR4</accession>
<dbReference type="EMBL" id="PVZF01000013">
    <property type="protein sequence ID" value="PRY11524.1"/>
    <property type="molecule type" value="Genomic_DNA"/>
</dbReference>
<protein>
    <submittedName>
        <fullName evidence="1">Uncharacterized protein</fullName>
    </submittedName>
</protein>
<dbReference type="Proteomes" id="UP000238083">
    <property type="component" value="Unassembled WGS sequence"/>
</dbReference>
<name>A0A2T0QYR4_9ACTN</name>
<dbReference type="AlphaFoldDB" id="A0A2T0QYR4"/>
<evidence type="ECO:0000313" key="2">
    <source>
        <dbReference type="Proteomes" id="UP000238083"/>
    </source>
</evidence>
<proteinExistence type="predicted"/>
<dbReference type="RefSeq" id="WP_170127430.1">
    <property type="nucleotide sequence ID" value="NZ_PVZF01000013.1"/>
</dbReference>
<evidence type="ECO:0000313" key="1">
    <source>
        <dbReference type="EMBL" id="PRY11524.1"/>
    </source>
</evidence>